<sequence>MEKRKKSLIRLFALFFAVVMAISVTACGKTTSGNDGNDNKNSNTSKTVTWGGKEIDISKFVTITHLSLGDKPTNGQYEAVKAEWDKYLKDKLNCALEIEYVGWTDYLTKYNLLLASGENLDLINTASDWLEMWPNAQRGAFLALNDLLPVYAPITWESIPEDHWAEVTFKGDIIAIPEDMYSQWINHGFMYRGDWAREIGITQPIKSWDEFQVYLQGVKDLYGDKGVIPYDISGASNMKEMYDGWTISKSSLICIDPVPDGLAYGKSDDEWWVVVSRYFPLDNGYDMLLDFATEMKEWADAGYWRDDVLNNTADTWTQFKAGLTGTRQHHTQTYVYAYKELEREIPGADLQFFPWSEESKNLTKMSITHGATAVGARCQNPERALMVYDLIRNDETMYRLFNWGIEGVQYIINEKGQRDLPEGYNTEQHSFSSNFWGGRMDKFELKYPSATIIDNWKEIYDNFESYAKPYRYGRFVFDKSSVESELAALSDVINRYLPAICVGKAGDPAAAVEAFRRELKLAGYDKVLEEVQRQLTEFKNSLD</sequence>
<protein>
    <submittedName>
        <fullName evidence="3">ABC transporter substrate-binding protein</fullName>
    </submittedName>
</protein>
<evidence type="ECO:0000259" key="2">
    <source>
        <dbReference type="Pfam" id="PF12010"/>
    </source>
</evidence>
<proteinExistence type="predicted"/>
<dbReference type="AlphaFoldDB" id="A0A1B1YAJ1"/>
<dbReference type="Proteomes" id="UP000092971">
    <property type="component" value="Chromosome"/>
</dbReference>
<dbReference type="OrthoDB" id="2636783at2"/>
<evidence type="ECO:0000256" key="1">
    <source>
        <dbReference type="SAM" id="SignalP"/>
    </source>
</evidence>
<dbReference type="SUPFAM" id="SSF53850">
    <property type="entry name" value="Periplasmic binding protein-like II"/>
    <property type="match status" value="1"/>
</dbReference>
<dbReference type="InterPro" id="IPR006059">
    <property type="entry name" value="SBP"/>
</dbReference>
<organism evidence="3 4">
    <name type="scientific">Thermoclostridium stercorarium subsp. thermolacticum DSM 2910</name>
    <dbReference type="NCBI Taxonomy" id="1121336"/>
    <lineage>
        <taxon>Bacteria</taxon>
        <taxon>Bacillati</taxon>
        <taxon>Bacillota</taxon>
        <taxon>Clostridia</taxon>
        <taxon>Eubacteriales</taxon>
        <taxon>Oscillospiraceae</taxon>
        <taxon>Thermoclostridium</taxon>
    </lineage>
</organism>
<keyword evidence="1" id="KW-0732">Signal</keyword>
<dbReference type="RefSeq" id="WP_015357964.1">
    <property type="nucleotide sequence ID" value="NZ_CP014672.1"/>
</dbReference>
<evidence type="ECO:0000313" key="3">
    <source>
        <dbReference type="EMBL" id="ANW97772.1"/>
    </source>
</evidence>
<evidence type="ECO:0000313" key="4">
    <source>
        <dbReference type="Proteomes" id="UP000092971"/>
    </source>
</evidence>
<dbReference type="Gene3D" id="3.40.190.10">
    <property type="entry name" value="Periplasmic binding protein-like II"/>
    <property type="match status" value="2"/>
</dbReference>
<dbReference type="Pfam" id="PF12010">
    <property type="entry name" value="DUF3502"/>
    <property type="match status" value="1"/>
</dbReference>
<dbReference type="PROSITE" id="PS51257">
    <property type="entry name" value="PROKAR_LIPOPROTEIN"/>
    <property type="match status" value="1"/>
</dbReference>
<feature type="domain" description="DUF3502" evidence="2">
    <location>
        <begin position="472"/>
        <end position="540"/>
    </location>
</feature>
<feature type="signal peptide" evidence="1">
    <location>
        <begin position="1"/>
        <end position="26"/>
    </location>
</feature>
<dbReference type="EMBL" id="CP014672">
    <property type="protein sequence ID" value="ANW97772.1"/>
    <property type="molecule type" value="Genomic_DNA"/>
</dbReference>
<accession>A0A1B1YAJ1</accession>
<feature type="chain" id="PRO_5039492753" evidence="1">
    <location>
        <begin position="27"/>
        <end position="543"/>
    </location>
</feature>
<reference evidence="3 4" key="1">
    <citation type="submission" date="2016-02" db="EMBL/GenBank/DDBJ databases">
        <title>Comparison of Clostridium stercorarium subspecies using comparative genomics and transcriptomics.</title>
        <authorList>
            <person name="Schellenberg J."/>
            <person name="Thallinger G."/>
            <person name="Levin D.B."/>
            <person name="Zhang X."/>
            <person name="Alvare G."/>
            <person name="Fristensky B."/>
            <person name="Sparling R."/>
        </authorList>
    </citation>
    <scope>NUCLEOTIDE SEQUENCE [LARGE SCALE GENOMIC DNA]</scope>
    <source>
        <strain evidence="3 4">DSM 2910</strain>
    </source>
</reference>
<gene>
    <name evidence="3" type="ORF">CSTERTH_01350</name>
</gene>
<dbReference type="InterPro" id="IPR022627">
    <property type="entry name" value="DUF3502"/>
</dbReference>
<dbReference type="Pfam" id="PF01547">
    <property type="entry name" value="SBP_bac_1"/>
    <property type="match status" value="1"/>
</dbReference>
<name>A0A1B1YAJ1_THEST</name>